<evidence type="ECO:0000259" key="1">
    <source>
        <dbReference type="Pfam" id="PF04993"/>
    </source>
</evidence>
<dbReference type="EMBL" id="CP041690">
    <property type="protein sequence ID" value="QEE21217.1"/>
    <property type="molecule type" value="Genomic_DNA"/>
</dbReference>
<sequence>MSATATVEKSDVSAASDEMAGRIRAILADRPEIVEKKMFGGVGFMLNGNMLVGTTAKGALMARVAPDRVEEALARPGAAIMHMGDKPMKGFLSVADQGIETDDALADWIAYCETFVRTLPPK</sequence>
<dbReference type="InterPro" id="IPR007076">
    <property type="entry name" value="TfoX_N"/>
</dbReference>
<evidence type="ECO:0000313" key="3">
    <source>
        <dbReference type="Proteomes" id="UP000321062"/>
    </source>
</evidence>
<dbReference type="Pfam" id="PF04993">
    <property type="entry name" value="TfoX_N"/>
    <property type="match status" value="1"/>
</dbReference>
<dbReference type="OrthoDB" id="214902at2"/>
<name>A0A5B9DPR6_9HYPH</name>
<dbReference type="AlphaFoldDB" id="A0A5B9DPR6"/>
<keyword evidence="3" id="KW-1185">Reference proteome</keyword>
<feature type="domain" description="TfoX N-terminal" evidence="1">
    <location>
        <begin position="26"/>
        <end position="112"/>
    </location>
</feature>
<protein>
    <submittedName>
        <fullName evidence="2">TfoX/Sxy family protein</fullName>
    </submittedName>
</protein>
<gene>
    <name evidence="2" type="ORF">FNA67_13965</name>
</gene>
<organism evidence="2 3">
    <name type="scientific">Paradevosia tibetensis</name>
    <dbReference type="NCBI Taxonomy" id="1447062"/>
    <lineage>
        <taxon>Bacteria</taxon>
        <taxon>Pseudomonadati</taxon>
        <taxon>Pseudomonadota</taxon>
        <taxon>Alphaproteobacteria</taxon>
        <taxon>Hyphomicrobiales</taxon>
        <taxon>Devosiaceae</taxon>
        <taxon>Paradevosia</taxon>
    </lineage>
</organism>
<evidence type="ECO:0000313" key="2">
    <source>
        <dbReference type="EMBL" id="QEE21217.1"/>
    </source>
</evidence>
<proteinExistence type="predicted"/>
<dbReference type="SUPFAM" id="SSF159894">
    <property type="entry name" value="YgaC/TfoX-N like"/>
    <property type="match status" value="1"/>
</dbReference>
<reference evidence="2 3" key="1">
    <citation type="journal article" date="2015" name="Int. J. Syst. Evol. Microbiol.">
        <title>Youhaiella tibetensis gen. nov., sp. nov., isolated from subsurface sediment.</title>
        <authorList>
            <person name="Wang Y.X."/>
            <person name="Huang F.Q."/>
            <person name="Nogi Y."/>
            <person name="Pang S.J."/>
            <person name="Wang P.K."/>
            <person name="Lv J."/>
        </authorList>
    </citation>
    <scope>NUCLEOTIDE SEQUENCE [LARGE SCALE GENOMIC DNA]</scope>
    <source>
        <strain evidence="3">fig4</strain>
    </source>
</reference>
<dbReference type="Proteomes" id="UP000321062">
    <property type="component" value="Chromosome"/>
</dbReference>
<dbReference type="Gene3D" id="3.30.1460.30">
    <property type="entry name" value="YgaC/TfoX-N like chaperone"/>
    <property type="match status" value="1"/>
</dbReference>
<accession>A0A5B9DPR6</accession>
<dbReference type="KEGG" id="yti:FNA67_13965"/>